<protein>
    <recommendedName>
        <fullName evidence="6">DUF3048 domain-containing protein</fullName>
    </recommendedName>
</protein>
<dbReference type="InterPro" id="IPR035328">
    <property type="entry name" value="DUF3048_C"/>
</dbReference>
<proteinExistence type="predicted"/>
<feature type="transmembrane region" description="Helical" evidence="1">
    <location>
        <begin position="6"/>
        <end position="26"/>
    </location>
</feature>
<dbReference type="Pfam" id="PF17479">
    <property type="entry name" value="DUF3048_C"/>
    <property type="match status" value="1"/>
</dbReference>
<feature type="domain" description="DUF3048" evidence="3">
    <location>
        <begin position="278"/>
        <end position="384"/>
    </location>
</feature>
<feature type="domain" description="DUF3048" evidence="2">
    <location>
        <begin position="72"/>
        <end position="229"/>
    </location>
</feature>
<keyword evidence="1" id="KW-0472">Membrane</keyword>
<dbReference type="EMBL" id="PFLF01000096">
    <property type="protein sequence ID" value="PIY68706.1"/>
    <property type="molecule type" value="Genomic_DNA"/>
</dbReference>
<evidence type="ECO:0000313" key="5">
    <source>
        <dbReference type="Proteomes" id="UP000230108"/>
    </source>
</evidence>
<name>A0A2M7QBU7_9BACT</name>
<dbReference type="Gene3D" id="3.50.90.10">
    <property type="entry name" value="YerB-like"/>
    <property type="match status" value="1"/>
</dbReference>
<dbReference type="Proteomes" id="UP000230108">
    <property type="component" value="Unassembled WGS sequence"/>
</dbReference>
<dbReference type="InterPro" id="IPR023158">
    <property type="entry name" value="YerB-like_sf"/>
</dbReference>
<accession>A0A2M7QBU7</accession>
<evidence type="ECO:0000259" key="2">
    <source>
        <dbReference type="Pfam" id="PF11258"/>
    </source>
</evidence>
<evidence type="ECO:0000259" key="3">
    <source>
        <dbReference type="Pfam" id="PF17479"/>
    </source>
</evidence>
<evidence type="ECO:0008006" key="6">
    <source>
        <dbReference type="Google" id="ProtNLM"/>
    </source>
</evidence>
<keyword evidence="1" id="KW-1133">Transmembrane helix</keyword>
<reference evidence="5" key="1">
    <citation type="submission" date="2017-09" db="EMBL/GenBank/DDBJ databases">
        <title>Depth-based differentiation of microbial function through sediment-hosted aquifers and enrichment of novel symbionts in the deep terrestrial subsurface.</title>
        <authorList>
            <person name="Probst A.J."/>
            <person name="Ladd B."/>
            <person name="Jarett J.K."/>
            <person name="Geller-Mcgrath D.E."/>
            <person name="Sieber C.M.K."/>
            <person name="Emerson J.B."/>
            <person name="Anantharaman K."/>
            <person name="Thomas B.C."/>
            <person name="Malmstrom R."/>
            <person name="Stieglmeier M."/>
            <person name="Klingl A."/>
            <person name="Woyke T."/>
            <person name="Ryan C.M."/>
            <person name="Banfield J.F."/>
        </authorList>
    </citation>
    <scope>NUCLEOTIDE SEQUENCE [LARGE SCALE GENOMIC DNA]</scope>
</reference>
<sequence>MVSKKIAIIVGVVVFFLSVGVSYVIFSNRLSLMLGGKKETATTISPTIDPESLEPKTQECPLNGQMMTEKQKNKWVVRRPLGIMIENHVEARPQSGISSADIVYEAVAEGGITRFMAIFYCQDAPFVGPVRSARVHFMTMLREYGDYPLYAHVGGANCDAETGSGCANGAKADALGIINRIGWGAYNDMNQFSVPFPYYWRDYERLPNVATEHTVYSSTTKLWDYAKAKRKLTQVDEEGISWDKTFTSWNFQDDAKPADRGTVSKVSFPFWDAFASDFTVTWKYDSKTNFYLRETGGKAHLDKNTGKQLQAKNVVIVFAKESPANDEYDGGHILYKLSGSGDALVFQNGTAIKATWTKKDEETRMKWYDESDKEISIVRGKVFVEILPIGNKVTY</sequence>
<dbReference type="AlphaFoldDB" id="A0A2M7QBU7"/>
<dbReference type="SUPFAM" id="SSF159774">
    <property type="entry name" value="YerB-like"/>
    <property type="match status" value="1"/>
</dbReference>
<organism evidence="4 5">
    <name type="scientific">Candidatus Roizmanbacteria bacterium CG_4_10_14_0_8_um_filter_39_9</name>
    <dbReference type="NCBI Taxonomy" id="1974829"/>
    <lineage>
        <taxon>Bacteria</taxon>
        <taxon>Candidatus Roizmaniibacteriota</taxon>
    </lineage>
</organism>
<evidence type="ECO:0000313" key="4">
    <source>
        <dbReference type="EMBL" id="PIY68706.1"/>
    </source>
</evidence>
<dbReference type="Pfam" id="PF11258">
    <property type="entry name" value="DUF3048"/>
    <property type="match status" value="1"/>
</dbReference>
<gene>
    <name evidence="4" type="ORF">COY90_04515</name>
</gene>
<evidence type="ECO:0000256" key="1">
    <source>
        <dbReference type="SAM" id="Phobius"/>
    </source>
</evidence>
<keyword evidence="1" id="KW-0812">Transmembrane</keyword>
<comment type="caution">
    <text evidence="4">The sequence shown here is derived from an EMBL/GenBank/DDBJ whole genome shotgun (WGS) entry which is preliminary data.</text>
</comment>
<dbReference type="InterPro" id="IPR021416">
    <property type="entry name" value="DUF3048_N"/>
</dbReference>